<dbReference type="SUPFAM" id="SSF64518">
    <property type="entry name" value="Phase 1 flagellin"/>
    <property type="match status" value="2"/>
</dbReference>
<organism evidence="6 7">
    <name type="scientific">Limnohabitans curvus</name>
    <dbReference type="NCBI Taxonomy" id="323423"/>
    <lineage>
        <taxon>Bacteria</taxon>
        <taxon>Pseudomonadati</taxon>
        <taxon>Pseudomonadota</taxon>
        <taxon>Betaproteobacteria</taxon>
        <taxon>Burkholderiales</taxon>
        <taxon>Comamonadaceae</taxon>
        <taxon>Limnohabitans</taxon>
    </lineage>
</organism>
<comment type="function">
    <text evidence="3">Flagellin is the subunit protein which polymerizes to form the filaments of bacterial flagella.</text>
</comment>
<sequence length="1335" mass="136761">MAVINTNVKALFSQMALGSSGRAQSVAMQQLSTGKRINSARDDAAGMAIATRMTQQIRSLNQAVRNAGDAITLIQTAEGATNEITDMMQRMRELAIQAVNDTNDNAQRSYLDLEFQQLKQQIVQIADNTEWNGFPVLNGTAGERVGEMPVFKATSKNQFGGVFIDPTTTRTINGAGSGEIQTLTLAPVSPATVPSEGIVSVAGVSVQITATEAAAGMTTVMNKIKSTLTDNTFFNANSGRKVELTANAGELKITYNSTDGDVPDTAITLGSSNMTATTPVVARKAMTSATEVFANNGKFLQSGALKMSVNSSNTNVTASFITQDNKTILLTGTLTAATGVVSFAKSAGLNSSVLSDDLSYTFRDPSGTALDLSVATGIPRDLSVNVDVAGSIPTLRAGDLMINGVTIGPSVAADDLQSPRNNAAGSAIAKAAAINRVAVDQGISQGESQSITFSGTPMPGTITVAGVSVVLTNADKTPADAAEKIATALQASPLFDQSTGRLVTYAKGSGVVNIDFPTSEGNVSAIEIAPGATGLASTVNTTAQYLTSVPGTGVFAKVNENVFTGKAMTGSSVTSGVVFVNGYASANITTVLNNPQATREAVARAINLISDKTGVKAIDTGSEAKGISLVAVDGRNIEVRFETPDNASVFGDRIGMREGVQSSTISLESKIQAPVMLTSASSGDITRAGLDAGNYSKNESVLSTATRAAVAPATAQVSSVEFTGTVASGDTATIVINGTQFISTATLTKPQAVRDDLITKINTNKNLGVIATAGGKVGEILLTAKTPGMSYTMTTTKSASATAMGVAAKEITPNAVADVKNLGMDDLMINGVKIRPSTPNDDRFSTTAVTSSDPGSSAIALAAAINDSTNLTGVRAEANPVVSKGINTLTGVPLSGKQSLWVNDTEIQVDFVQNESGTDRRTKVMDAINQRVGQHGVTATDNGYGVTLSSDGRNMSVWFDSSKDDLSAANFGLDKGGAVAQVSKVKVGGTNPTAATTAMVTINGVEVSAALVSGSAPGVSAIALRDAINANASLKNIEASLDPADSTSVLIKSTVAGSGFDLRGAKFGTTGIAGTETMTMSTVTANNAGKTDVTAIDLSTAYSDNVLAGESNAKNVSTMYGTVKLIADAPVLPGLPGADGIKPSQLGLSGSAIVISSGADGFGALSNFSTLGFHEGTFGGRASQEMDPPKVGRMAFQVGASANQVVTIDLADFGKNGSITGQITGDVDLAEDARKVRIHTRDGATAVLNLLDAAMDKVNATRATMGAVMNRLDHVVNNLTNVSMNMSTSRSQIEDADYASASTELAKTQIMQQAATAVLAQANTSQQSVLKLLGG</sequence>
<dbReference type="Pfam" id="PF00669">
    <property type="entry name" value="Flagellin_N"/>
    <property type="match status" value="1"/>
</dbReference>
<evidence type="ECO:0000259" key="5">
    <source>
        <dbReference type="Pfam" id="PF00700"/>
    </source>
</evidence>
<dbReference type="PRINTS" id="PR00207">
    <property type="entry name" value="FLAGELLIN"/>
</dbReference>
<keyword evidence="7" id="KW-1185">Reference proteome</keyword>
<dbReference type="PANTHER" id="PTHR42792">
    <property type="entry name" value="FLAGELLIN"/>
    <property type="match status" value="1"/>
</dbReference>
<accession>A0A315EUY8</accession>
<dbReference type="InterPro" id="IPR001492">
    <property type="entry name" value="Flagellin"/>
</dbReference>
<dbReference type="InterPro" id="IPR001029">
    <property type="entry name" value="Flagellin_N"/>
</dbReference>
<dbReference type="RefSeq" id="WP_108402321.1">
    <property type="nucleotide sequence ID" value="NZ_NESP01000001.1"/>
</dbReference>
<evidence type="ECO:0000259" key="4">
    <source>
        <dbReference type="Pfam" id="PF00669"/>
    </source>
</evidence>
<dbReference type="InterPro" id="IPR046358">
    <property type="entry name" value="Flagellin_C"/>
</dbReference>
<feature type="domain" description="Flagellin N-terminal" evidence="4">
    <location>
        <begin position="4"/>
        <end position="140"/>
    </location>
</feature>
<dbReference type="InterPro" id="IPR042187">
    <property type="entry name" value="Flagellin_C_sub2"/>
</dbReference>
<evidence type="ECO:0000313" key="6">
    <source>
        <dbReference type="EMBL" id="PUE59834.1"/>
    </source>
</evidence>
<dbReference type="PANTHER" id="PTHR42792:SF2">
    <property type="entry name" value="FLAGELLIN"/>
    <property type="match status" value="1"/>
</dbReference>
<name>A0A315EUY8_9BURK</name>
<evidence type="ECO:0000256" key="2">
    <source>
        <dbReference type="ARBA" id="ARBA00023143"/>
    </source>
</evidence>
<dbReference type="Proteomes" id="UP000251341">
    <property type="component" value="Unassembled WGS sequence"/>
</dbReference>
<evidence type="ECO:0000313" key="7">
    <source>
        <dbReference type="Proteomes" id="UP000251341"/>
    </source>
</evidence>
<dbReference type="GO" id="GO:0009288">
    <property type="term" value="C:bacterial-type flagellum"/>
    <property type="evidence" value="ECO:0007669"/>
    <property type="project" value="UniProtKB-SubCell"/>
</dbReference>
<proteinExistence type="inferred from homology"/>
<dbReference type="GO" id="GO:0005198">
    <property type="term" value="F:structural molecule activity"/>
    <property type="evidence" value="ECO:0007669"/>
    <property type="project" value="UniProtKB-UniRule"/>
</dbReference>
<evidence type="ECO:0000256" key="1">
    <source>
        <dbReference type="ARBA" id="ARBA00005709"/>
    </source>
</evidence>
<evidence type="ECO:0000256" key="3">
    <source>
        <dbReference type="RuleBase" id="RU362073"/>
    </source>
</evidence>
<gene>
    <name evidence="6" type="ORF">B9Z44_09745</name>
</gene>
<dbReference type="Gene3D" id="3.30.70.2120">
    <property type="match status" value="5"/>
</dbReference>
<feature type="domain" description="Flagellin C-terminal" evidence="5">
    <location>
        <begin position="1249"/>
        <end position="1333"/>
    </location>
</feature>
<comment type="similarity">
    <text evidence="1 3">Belongs to the bacterial flagellin family.</text>
</comment>
<dbReference type="EMBL" id="NESP01000001">
    <property type="protein sequence ID" value="PUE59834.1"/>
    <property type="molecule type" value="Genomic_DNA"/>
</dbReference>
<reference evidence="6 7" key="1">
    <citation type="submission" date="2017-04" db="EMBL/GenBank/DDBJ databases">
        <title>Unexpected and diverse lifestyles within the genus Limnohabitans.</title>
        <authorList>
            <person name="Kasalicky V."/>
            <person name="Mehrshad M."/>
            <person name="Andrei S.-A."/>
            <person name="Salcher M."/>
            <person name="Kratochvilova H."/>
            <person name="Simek K."/>
            <person name="Ghai R."/>
        </authorList>
    </citation>
    <scope>NUCLEOTIDE SEQUENCE [LARGE SCALE GENOMIC DNA]</scope>
    <source>
        <strain evidence="6 7">MWH-C5</strain>
    </source>
</reference>
<keyword evidence="3" id="KW-0964">Secreted</keyword>
<comment type="caution">
    <text evidence="6">The sequence shown here is derived from an EMBL/GenBank/DDBJ whole genome shotgun (WGS) entry which is preliminary data.</text>
</comment>
<dbReference type="Pfam" id="PF00700">
    <property type="entry name" value="Flagellin_C"/>
    <property type="match status" value="1"/>
</dbReference>
<keyword evidence="2 3" id="KW-0975">Bacterial flagellum</keyword>
<comment type="subcellular location">
    <subcellularLocation>
        <location evidence="3">Secreted</location>
    </subcellularLocation>
    <subcellularLocation>
        <location evidence="3">Bacterial flagellum</location>
    </subcellularLocation>
</comment>
<dbReference type="GO" id="GO:0005576">
    <property type="term" value="C:extracellular region"/>
    <property type="evidence" value="ECO:0007669"/>
    <property type="project" value="UniProtKB-SubCell"/>
</dbReference>
<dbReference type="Gene3D" id="1.20.1330.10">
    <property type="entry name" value="f41 fragment of flagellin, N-terminal domain"/>
    <property type="match status" value="2"/>
</dbReference>
<dbReference type="Gene3D" id="6.10.10.10">
    <property type="entry name" value="Flagellar export chaperone, C-terminal domain"/>
    <property type="match status" value="1"/>
</dbReference>
<protein>
    <recommendedName>
        <fullName evidence="3">Flagellin</fullName>
    </recommendedName>
</protein>